<name>A0A433J1T8_9PROT</name>
<evidence type="ECO:0000313" key="2">
    <source>
        <dbReference type="EMBL" id="RUQ65052.1"/>
    </source>
</evidence>
<reference evidence="2 3" key="1">
    <citation type="submission" date="2018-12" db="EMBL/GenBank/DDBJ databases">
        <authorList>
            <person name="Yang Y."/>
        </authorList>
    </citation>
    <scope>NUCLEOTIDE SEQUENCE [LARGE SCALE GENOMIC DNA]</scope>
    <source>
        <strain evidence="2 3">GSF71</strain>
    </source>
</reference>
<keyword evidence="3" id="KW-1185">Reference proteome</keyword>
<organism evidence="2 3">
    <name type="scientific">Azospirillum doebereinerae</name>
    <dbReference type="NCBI Taxonomy" id="92933"/>
    <lineage>
        <taxon>Bacteria</taxon>
        <taxon>Pseudomonadati</taxon>
        <taxon>Pseudomonadota</taxon>
        <taxon>Alphaproteobacteria</taxon>
        <taxon>Rhodospirillales</taxon>
        <taxon>Azospirillaceae</taxon>
        <taxon>Azospirillum</taxon>
    </lineage>
</organism>
<feature type="compositionally biased region" description="Low complexity" evidence="1">
    <location>
        <begin position="90"/>
        <end position="110"/>
    </location>
</feature>
<dbReference type="OrthoDB" id="7306642at2"/>
<gene>
    <name evidence="2" type="ORF">EJ913_26070</name>
</gene>
<evidence type="ECO:0000256" key="1">
    <source>
        <dbReference type="SAM" id="MobiDB-lite"/>
    </source>
</evidence>
<dbReference type="Proteomes" id="UP000280346">
    <property type="component" value="Unassembled WGS sequence"/>
</dbReference>
<evidence type="ECO:0000313" key="3">
    <source>
        <dbReference type="Proteomes" id="UP000280346"/>
    </source>
</evidence>
<dbReference type="AlphaFoldDB" id="A0A433J1T8"/>
<accession>A0A433J1T8</accession>
<sequence>MSVKPLSGSIPSLFTTGTLFGKTGESAETKAAMALFKSVGKKAEPMDEVSFSSQALAALKSGAGTAASRPTPTLAAPAVAAFKTAASAPAASAPQGLSQTAASQSKTAAAGHGAPASSEPSPPRLGVEGDRPVFDPSRDAEAVSHTRSMTIHAFARNEMLRTTFGLPKAVEAGGGLMLTGNIESVIDRTMEMDAAAAQGKPVSMLEREKIGFAEDPSMPEGTANTSMITLFLPGSQGSRSEQVDILFDDATMSKLAAMTPDAVKAGLVDMMADTDAARAGTAAMSGGTLGMFIAENGDRHPEYASPKARYGLFDPEQGEGGQPMLMIQSKSRPDYVHEHADDLVDALMGLLRSLAPPGGGAAASAGATTTA</sequence>
<dbReference type="EMBL" id="RZIJ01000028">
    <property type="protein sequence ID" value="RUQ65052.1"/>
    <property type="molecule type" value="Genomic_DNA"/>
</dbReference>
<comment type="caution">
    <text evidence="2">The sequence shown here is derived from an EMBL/GenBank/DDBJ whole genome shotgun (WGS) entry which is preliminary data.</text>
</comment>
<proteinExistence type="predicted"/>
<feature type="compositionally biased region" description="Basic and acidic residues" evidence="1">
    <location>
        <begin position="127"/>
        <end position="144"/>
    </location>
</feature>
<feature type="region of interest" description="Disordered" evidence="1">
    <location>
        <begin position="90"/>
        <end position="146"/>
    </location>
</feature>
<dbReference type="RefSeq" id="WP_127003454.1">
    <property type="nucleotide sequence ID" value="NZ_JBNPXW010000004.1"/>
</dbReference>
<protein>
    <submittedName>
        <fullName evidence="2">Uncharacterized protein</fullName>
    </submittedName>
</protein>